<proteinExistence type="predicted"/>
<evidence type="ECO:0000313" key="2">
    <source>
        <dbReference type="Proteomes" id="UP000798662"/>
    </source>
</evidence>
<dbReference type="Proteomes" id="UP000798662">
    <property type="component" value="Chromosome 3"/>
</dbReference>
<accession>A0ACC3CHC1</accession>
<sequence>MGKVCIQAGGGVDRVSTEYSCVESTVNGAALVADKETATPSGARLLLTRGENAAVEFEDATYRLKVLSPMADTLWKGGAEDTFHLDIAAELLGCPTDPHGVLGQSARHLTSAAVSRSAADEDAAVSASDFAIEGCAPGEHPARPQAADQEHAAVQAASLCEARGHGHLRAAAGAGDRAGDCYIGSFVAQLRTFRDELREFFNATALDHRVQALANRGSATPGRLMGLTHGWAPAGEQLATLSTLRAELHAAPAAAVAADAQAAHLTDVDLEKFTVTLLAAVTGDMEGALDWAAALGAIAAVATCLALSRVTSPVAEATAVAAELGALAELARGSGGRGGGTPPPLLRVRAAVERAVRLVEALCGGVAAVYADCVSPLAAALGVSGPTATDFAKAEVRTDAAFHMARVASVVGRSVRAALGPPPWDAICPVTATGVLVAADTIGQVVRPAGEAPVVAVVVRSSGEEDVPGWMLGVVLGHDLPHLSHLGVRARQAGVVFVCAHEPAACGAFVVGDGPVVGLAGTHVLLAVDTGAGRVELAPVPAGAAGPDGTDVLSAAAAAAAAVLVEIGVVGASVKTVMAIVDVKPAIGGAKAAAAGTLERLAADGGGFTTPMSVMVPYGVYLVAVDSAASAAASSSSPSLRKLAAAYDAAEAGADAAAASAATRSWIETPTTVPPAVVVALIAAFLAGTPLMVRSSAKCEDLTAMSGAGLNDYLAAVPAGSADAVAIAVRRVWGSLWCDRALSLRATTGVAHGAAAMAVLVQALVPADVSVFAPFCNPLAAAGVGRCGRARRGVPRAGRCIDETLASAASRGTPYRAAVARDGTVTEAAAASYSVALRPSSSSSETASEGGDDSGGGDGLVPTVIDHSTVPLTTDAAYRVGGFGRVARVVAGLEAGLGGP</sequence>
<dbReference type="EMBL" id="CM020620">
    <property type="protein sequence ID" value="KAK1869208.1"/>
    <property type="molecule type" value="Genomic_DNA"/>
</dbReference>
<comment type="caution">
    <text evidence="1">The sequence shown here is derived from an EMBL/GenBank/DDBJ whole genome shotgun (WGS) entry which is preliminary data.</text>
</comment>
<gene>
    <name evidence="1" type="ORF">I4F81_011689</name>
</gene>
<reference evidence="1" key="1">
    <citation type="submission" date="2019-11" db="EMBL/GenBank/DDBJ databases">
        <title>Nori genome reveals adaptations in red seaweeds to the harsh intertidal environment.</title>
        <authorList>
            <person name="Wang D."/>
            <person name="Mao Y."/>
        </authorList>
    </citation>
    <scope>NUCLEOTIDE SEQUENCE</scope>
    <source>
        <tissue evidence="1">Gametophyte</tissue>
    </source>
</reference>
<keyword evidence="2" id="KW-1185">Reference proteome</keyword>
<name>A0ACC3CHC1_PYRYE</name>
<evidence type="ECO:0000313" key="1">
    <source>
        <dbReference type="EMBL" id="KAK1869208.1"/>
    </source>
</evidence>
<organism evidence="1 2">
    <name type="scientific">Pyropia yezoensis</name>
    <name type="common">Susabi-nori</name>
    <name type="synonym">Porphyra yezoensis</name>
    <dbReference type="NCBI Taxonomy" id="2788"/>
    <lineage>
        <taxon>Eukaryota</taxon>
        <taxon>Rhodophyta</taxon>
        <taxon>Bangiophyceae</taxon>
        <taxon>Bangiales</taxon>
        <taxon>Bangiaceae</taxon>
        <taxon>Pyropia</taxon>
    </lineage>
</organism>
<protein>
    <submittedName>
        <fullName evidence="1">Uncharacterized protein</fullName>
    </submittedName>
</protein>